<dbReference type="GO" id="GO:0016787">
    <property type="term" value="F:hydrolase activity"/>
    <property type="evidence" value="ECO:0007669"/>
    <property type="project" value="UniProtKB-KW"/>
</dbReference>
<dbReference type="STRING" id="483216.BACEGG_03165"/>
<gene>
    <name evidence="3" type="ORF">NCTC11155_02476</name>
</gene>
<proteinExistence type="predicted"/>
<sequence>MMEEKVTIRLIRNATLRIHYAGKEILVDPMLAGKGTLQSALGVYKTPRVHLTMPMNEIADGLDMVLLTHNHIDHYDPTVKQHLAKNILFLTQPQDKESITQDGFTNVESIEKDKAIGNLTIHRIQGHHGFGKIGEMMGPVSGYVLTAHGFPTIYIMSDCKWEDCIRQAIEQFSPDYIIVNSGGAIFPEFSQTEGSIIPDEQEVMTMLDELPAHIKLIAVHMEATDHGQTTRAILRNEAMHHKIEMSRLIIPEDGETIIL</sequence>
<name>A0A380ZDT7_9BACE</name>
<dbReference type="Gene3D" id="3.60.15.10">
    <property type="entry name" value="Ribonuclease Z/Hydroxyacylglutathione hydrolase-like"/>
    <property type="match status" value="1"/>
</dbReference>
<dbReference type="InterPro" id="IPR036866">
    <property type="entry name" value="RibonucZ/Hydroxyglut_hydro"/>
</dbReference>
<feature type="domain" description="Metallo-beta-lactamase" evidence="2">
    <location>
        <begin position="25"/>
        <end position="220"/>
    </location>
</feature>
<keyword evidence="1" id="KW-0378">Hydrolase</keyword>
<evidence type="ECO:0000259" key="2">
    <source>
        <dbReference type="Pfam" id="PF12706"/>
    </source>
</evidence>
<evidence type="ECO:0000313" key="3">
    <source>
        <dbReference type="EMBL" id="SUV43086.1"/>
    </source>
</evidence>
<dbReference type="EMBL" id="UFSX01000002">
    <property type="protein sequence ID" value="SUV43086.1"/>
    <property type="molecule type" value="Genomic_DNA"/>
</dbReference>
<evidence type="ECO:0000313" key="4">
    <source>
        <dbReference type="Proteomes" id="UP000254424"/>
    </source>
</evidence>
<dbReference type="SUPFAM" id="SSF56281">
    <property type="entry name" value="Metallo-hydrolase/oxidoreductase"/>
    <property type="match status" value="1"/>
</dbReference>
<accession>A0A380ZDT7</accession>
<protein>
    <submittedName>
        <fullName evidence="3">Beta-lactamase domain-containing protein</fullName>
    </submittedName>
</protein>
<dbReference type="Proteomes" id="UP000254424">
    <property type="component" value="Unassembled WGS sequence"/>
</dbReference>
<dbReference type="PANTHER" id="PTHR43546:SF9">
    <property type="entry name" value="L-ASCORBATE-6-PHOSPHATE LACTONASE ULAG-RELATED"/>
    <property type="match status" value="1"/>
</dbReference>
<reference evidence="3 4" key="1">
    <citation type="submission" date="2018-06" db="EMBL/GenBank/DDBJ databases">
        <authorList>
            <consortium name="Pathogen Informatics"/>
            <person name="Doyle S."/>
        </authorList>
    </citation>
    <scope>NUCLEOTIDE SEQUENCE [LARGE SCALE GENOMIC DNA]</scope>
    <source>
        <strain evidence="3 4">NCTC11155</strain>
    </source>
</reference>
<dbReference type="InterPro" id="IPR001279">
    <property type="entry name" value="Metallo-B-lactamas"/>
</dbReference>
<dbReference type="PANTHER" id="PTHR43546">
    <property type="entry name" value="UPF0173 METAL-DEPENDENT HYDROLASE MJ1163-RELATED"/>
    <property type="match status" value="1"/>
</dbReference>
<dbReference type="InterPro" id="IPR050114">
    <property type="entry name" value="UPF0173_UPF0282_UlaG_hydrolase"/>
</dbReference>
<organism evidence="3 4">
    <name type="scientific">Bacteroides eggerthii</name>
    <dbReference type="NCBI Taxonomy" id="28111"/>
    <lineage>
        <taxon>Bacteria</taxon>
        <taxon>Pseudomonadati</taxon>
        <taxon>Bacteroidota</taxon>
        <taxon>Bacteroidia</taxon>
        <taxon>Bacteroidales</taxon>
        <taxon>Bacteroidaceae</taxon>
        <taxon>Bacteroides</taxon>
    </lineage>
</organism>
<dbReference type="Pfam" id="PF12706">
    <property type="entry name" value="Lactamase_B_2"/>
    <property type="match status" value="1"/>
</dbReference>
<evidence type="ECO:0000256" key="1">
    <source>
        <dbReference type="ARBA" id="ARBA00022801"/>
    </source>
</evidence>
<dbReference type="AlphaFoldDB" id="A0A380ZDT7"/>